<dbReference type="RefSeq" id="WP_121990363.1">
    <property type="nucleotide sequence ID" value="NZ_OUNR01000018.1"/>
</dbReference>
<dbReference type="EMBL" id="OUNR01000018">
    <property type="protein sequence ID" value="SPP66167.1"/>
    <property type="molecule type" value="Genomic_DNA"/>
</dbReference>
<dbReference type="InParanoid" id="A0A330LA38"/>
<comment type="catalytic activity">
    <reaction evidence="5">
        <text>L-serine + acetyl-CoA = O-acetyl-L-serine + CoA</text>
        <dbReference type="Rhea" id="RHEA:24560"/>
        <dbReference type="ChEBI" id="CHEBI:33384"/>
        <dbReference type="ChEBI" id="CHEBI:57287"/>
        <dbReference type="ChEBI" id="CHEBI:57288"/>
        <dbReference type="ChEBI" id="CHEBI:58340"/>
        <dbReference type="EC" id="2.3.1.30"/>
    </reaction>
</comment>
<evidence type="ECO:0000256" key="1">
    <source>
        <dbReference type="ARBA" id="ARBA00007274"/>
    </source>
</evidence>
<dbReference type="SUPFAM" id="SSF51161">
    <property type="entry name" value="Trimeric LpxA-like enzymes"/>
    <property type="match status" value="1"/>
</dbReference>
<evidence type="ECO:0000256" key="4">
    <source>
        <dbReference type="ARBA" id="ARBA00023315"/>
    </source>
</evidence>
<dbReference type="InterPro" id="IPR001451">
    <property type="entry name" value="Hexapep"/>
</dbReference>
<dbReference type="OrthoDB" id="9815592at2"/>
<dbReference type="Proteomes" id="UP000248168">
    <property type="component" value="Unassembled WGS sequence"/>
</dbReference>
<protein>
    <recommendedName>
        <fullName evidence="5">Serine acetyltransferase</fullName>
        <ecNumber evidence="5">2.3.1.30</ecNumber>
    </recommendedName>
</protein>
<evidence type="ECO:0000256" key="3">
    <source>
        <dbReference type="ARBA" id="ARBA00022737"/>
    </source>
</evidence>
<dbReference type="GO" id="GO:0006535">
    <property type="term" value="P:cysteine biosynthetic process from serine"/>
    <property type="evidence" value="ECO:0007669"/>
    <property type="project" value="InterPro"/>
</dbReference>
<dbReference type="Gene3D" id="2.160.10.10">
    <property type="entry name" value="Hexapeptide repeat proteins"/>
    <property type="match status" value="1"/>
</dbReference>
<dbReference type="GO" id="GO:0009001">
    <property type="term" value="F:serine O-acetyltransferase activity"/>
    <property type="evidence" value="ECO:0007669"/>
    <property type="project" value="UniProtKB-EC"/>
</dbReference>
<dbReference type="PIRSF" id="PIRSF000441">
    <property type="entry name" value="CysE"/>
    <property type="match status" value="1"/>
</dbReference>
<proteinExistence type="inferred from homology"/>
<dbReference type="CDD" id="cd03354">
    <property type="entry name" value="LbH_SAT"/>
    <property type="match status" value="1"/>
</dbReference>
<dbReference type="InterPro" id="IPR005881">
    <property type="entry name" value="Ser_O-AcTrfase"/>
</dbReference>
<keyword evidence="7" id="KW-1185">Reference proteome</keyword>
<comment type="similarity">
    <text evidence="1 5">Belongs to the transferase hexapeptide repeat family.</text>
</comment>
<dbReference type="EC" id="2.3.1.30" evidence="5"/>
<dbReference type="GO" id="GO:0005737">
    <property type="term" value="C:cytoplasm"/>
    <property type="evidence" value="ECO:0007669"/>
    <property type="project" value="InterPro"/>
</dbReference>
<dbReference type="InterPro" id="IPR011004">
    <property type="entry name" value="Trimer_LpxA-like_sf"/>
</dbReference>
<dbReference type="InterPro" id="IPR018357">
    <property type="entry name" value="Hexapep_transf_CS"/>
</dbReference>
<keyword evidence="2 5" id="KW-0808">Transferase</keyword>
<accession>A0A330LA38</accession>
<reference evidence="7" key="1">
    <citation type="submission" date="2018-04" db="EMBL/GenBank/DDBJ databases">
        <authorList>
            <person name="Lucker S."/>
            <person name="Sakoula D."/>
        </authorList>
    </citation>
    <scope>NUCLEOTIDE SEQUENCE [LARGE SCALE GENOMIC DNA]</scope>
</reference>
<keyword evidence="4 5" id="KW-0012">Acyltransferase</keyword>
<evidence type="ECO:0000256" key="5">
    <source>
        <dbReference type="PIRNR" id="PIRNR000441"/>
    </source>
</evidence>
<dbReference type="PANTHER" id="PTHR42811">
    <property type="entry name" value="SERINE ACETYLTRANSFERASE"/>
    <property type="match status" value="1"/>
</dbReference>
<keyword evidence="3" id="KW-0677">Repeat</keyword>
<gene>
    <name evidence="6" type="ORF">NITLEN_50207</name>
</gene>
<name>A0A330LA38_9BACT</name>
<dbReference type="AlphaFoldDB" id="A0A330LA38"/>
<dbReference type="PROSITE" id="PS00101">
    <property type="entry name" value="HEXAPEP_TRANSFERASES"/>
    <property type="match status" value="1"/>
</dbReference>
<evidence type="ECO:0000256" key="2">
    <source>
        <dbReference type="ARBA" id="ARBA00022679"/>
    </source>
</evidence>
<dbReference type="InterPro" id="IPR045304">
    <property type="entry name" value="LbH_SAT"/>
</dbReference>
<dbReference type="Pfam" id="PF00132">
    <property type="entry name" value="Hexapep"/>
    <property type="match status" value="1"/>
</dbReference>
<evidence type="ECO:0000313" key="7">
    <source>
        <dbReference type="Proteomes" id="UP000248168"/>
    </source>
</evidence>
<evidence type="ECO:0000313" key="6">
    <source>
        <dbReference type="EMBL" id="SPP66167.1"/>
    </source>
</evidence>
<sequence>MKQYELIKRLLLQIQEDWIANNRDWTEPGFRALTVHRVGFWAWERSEGVFRSSLLFLYRIVWRYIRNHYGIEIPHTTVIGRRFRIAHQSGIVIHPMTEIGDDCIIRQNVTIGAVTWERFKDGPKLGHRVDVGAGAVILGKVTIGEGAKIGPNTVIMTNVPAGATVFVEAPRMIQMKRP</sequence>
<organism evidence="6 7">
    <name type="scientific">Nitrospira lenta</name>
    <dbReference type="NCBI Taxonomy" id="1436998"/>
    <lineage>
        <taxon>Bacteria</taxon>
        <taxon>Pseudomonadati</taxon>
        <taxon>Nitrospirota</taxon>
        <taxon>Nitrospiria</taxon>
        <taxon>Nitrospirales</taxon>
        <taxon>Nitrospiraceae</taxon>
        <taxon>Nitrospira</taxon>
    </lineage>
</organism>